<dbReference type="InterPro" id="IPR043502">
    <property type="entry name" value="DNA/RNA_pol_sf"/>
</dbReference>
<evidence type="ECO:0000256" key="6">
    <source>
        <dbReference type="ARBA" id="ARBA00022918"/>
    </source>
</evidence>
<comment type="catalytic activity">
    <reaction evidence="9">
        <text>DNA(n) + a 2'-deoxyribonucleoside 5'-triphosphate = DNA(n+1) + diphosphate</text>
        <dbReference type="Rhea" id="RHEA:22508"/>
        <dbReference type="Rhea" id="RHEA-COMP:17339"/>
        <dbReference type="Rhea" id="RHEA-COMP:17340"/>
        <dbReference type="ChEBI" id="CHEBI:33019"/>
        <dbReference type="ChEBI" id="CHEBI:61560"/>
        <dbReference type="ChEBI" id="CHEBI:173112"/>
        <dbReference type="EC" id="2.7.7.49"/>
    </reaction>
</comment>
<dbReference type="SUPFAM" id="SSF56672">
    <property type="entry name" value="DNA/RNA polymerases"/>
    <property type="match status" value="1"/>
</dbReference>
<comment type="similarity">
    <text evidence="8">Belongs to the bacterial reverse transcriptase family.</text>
</comment>
<dbReference type="InterPro" id="IPR051083">
    <property type="entry name" value="GrpII_Intron_Splice-Mob/Def"/>
</dbReference>
<evidence type="ECO:0000256" key="8">
    <source>
        <dbReference type="ARBA" id="ARBA00034120"/>
    </source>
</evidence>
<dbReference type="InterPro" id="IPR000123">
    <property type="entry name" value="Reverse_transcriptase_msDNA"/>
</dbReference>
<dbReference type="InterPro" id="IPR000477">
    <property type="entry name" value="RT_dom"/>
</dbReference>
<feature type="domain" description="Reverse transcriptase" evidence="11">
    <location>
        <begin position="171"/>
        <end position="403"/>
    </location>
</feature>
<evidence type="ECO:0000256" key="5">
    <source>
        <dbReference type="ARBA" id="ARBA00022842"/>
    </source>
</evidence>
<dbReference type="AlphaFoldDB" id="A0A6J4JS50"/>
<keyword evidence="2 12" id="KW-0808">Transferase</keyword>
<sequence length="542" mass="60175">MAEQSNLPEGTRPADRQELYDLIRRTSKDDFILRDMKRLGFWPDDAGQPTLPEQVIFRETDLNRELSALLTEKRRLEEQEAMLKELRKQRLAESRLKREETKQKREQARKDKAADWQRKKQSGILYLGEGVSGGLNETAADPGKLAGLNLPVLTDAASVALAMQVPVGQLRFLAFSRQVSRTTHYQRFYVPKKTGGERLISAPMPRLKAAQAWILANILDRVPSHEAVHGFLPGRSIVTNAAPHVGAGVVINLDLKDFFPSITYRRVKGVFRALGYSESVATILGLLCTEPQVDQAELDGETWYVATGERHLPQGSPASPAITNILCATLDRRLQGLARKRGFSYTRYADDLTFSASGEGTKNINILKNAVKAIIESEDLTLHPDKTRIMRMGSRKEVTGVVVNDKPGVDRTTLRRFRALLHQIELKGPQGKKWGHSADLLAAIEGYANFVLMVDAEKGKKLKAQVKAIAQKYGDAMPRRPRKVYPKKEKPAAPTPATATVAALPPTPPPPPVPAQPPVPGPDASAPESAEPKKTWWKLWKK</sequence>
<evidence type="ECO:0000256" key="1">
    <source>
        <dbReference type="ARBA" id="ARBA00012493"/>
    </source>
</evidence>
<evidence type="ECO:0000256" key="2">
    <source>
        <dbReference type="ARBA" id="ARBA00022679"/>
    </source>
</evidence>
<protein>
    <recommendedName>
        <fullName evidence="1">RNA-directed DNA polymerase</fullName>
        <ecNumber evidence="1">2.7.7.49</ecNumber>
    </recommendedName>
</protein>
<keyword evidence="7" id="KW-0051">Antiviral defense</keyword>
<proteinExistence type="inferred from homology"/>
<dbReference type="GO" id="GO:0003964">
    <property type="term" value="F:RNA-directed DNA polymerase activity"/>
    <property type="evidence" value="ECO:0007669"/>
    <property type="project" value="UniProtKB-KW"/>
</dbReference>
<evidence type="ECO:0000256" key="3">
    <source>
        <dbReference type="ARBA" id="ARBA00022695"/>
    </source>
</evidence>
<dbReference type="CDD" id="cd03487">
    <property type="entry name" value="RT_Bac_retron_II"/>
    <property type="match status" value="1"/>
</dbReference>
<dbReference type="GO" id="GO:0051607">
    <property type="term" value="P:defense response to virus"/>
    <property type="evidence" value="ECO:0007669"/>
    <property type="project" value="UniProtKB-KW"/>
</dbReference>
<dbReference type="GO" id="GO:0003723">
    <property type="term" value="F:RNA binding"/>
    <property type="evidence" value="ECO:0007669"/>
    <property type="project" value="InterPro"/>
</dbReference>
<feature type="region of interest" description="Disordered" evidence="10">
    <location>
        <begin position="94"/>
        <end position="114"/>
    </location>
</feature>
<keyword evidence="5" id="KW-0460">Magnesium</keyword>
<dbReference type="Pfam" id="PF00078">
    <property type="entry name" value="RVT_1"/>
    <property type="match status" value="1"/>
</dbReference>
<name>A0A6J4JS50_9SPHI</name>
<evidence type="ECO:0000313" key="12">
    <source>
        <dbReference type="EMBL" id="CAA9286196.1"/>
    </source>
</evidence>
<reference evidence="12" key="1">
    <citation type="submission" date="2020-02" db="EMBL/GenBank/DDBJ databases">
        <authorList>
            <person name="Meier V. D."/>
        </authorList>
    </citation>
    <scope>NUCLEOTIDE SEQUENCE</scope>
    <source>
        <strain evidence="12">AVDCRST_MAG56</strain>
    </source>
</reference>
<gene>
    <name evidence="12" type="ORF">AVDCRST_MAG56-4149</name>
</gene>
<keyword evidence="4" id="KW-0479">Metal-binding</keyword>
<feature type="compositionally biased region" description="Pro residues" evidence="10">
    <location>
        <begin position="505"/>
        <end position="521"/>
    </location>
</feature>
<feature type="region of interest" description="Disordered" evidence="10">
    <location>
        <begin position="473"/>
        <end position="542"/>
    </location>
</feature>
<accession>A0A6J4JS50</accession>
<dbReference type="EMBL" id="CADCTQ010000349">
    <property type="protein sequence ID" value="CAA9286196.1"/>
    <property type="molecule type" value="Genomic_DNA"/>
</dbReference>
<evidence type="ECO:0000256" key="7">
    <source>
        <dbReference type="ARBA" id="ARBA00023118"/>
    </source>
</evidence>
<dbReference type="PRINTS" id="PR00866">
    <property type="entry name" value="RNADNAPOLMS"/>
</dbReference>
<dbReference type="PANTHER" id="PTHR34047:SF7">
    <property type="entry name" value="RNA-DIRECTED DNA POLYMERASE"/>
    <property type="match status" value="1"/>
</dbReference>
<evidence type="ECO:0000259" key="11">
    <source>
        <dbReference type="PROSITE" id="PS50878"/>
    </source>
</evidence>
<dbReference type="EC" id="2.7.7.49" evidence="1"/>
<feature type="compositionally biased region" description="Low complexity" evidence="10">
    <location>
        <begin position="495"/>
        <end position="504"/>
    </location>
</feature>
<keyword evidence="6 12" id="KW-0695">RNA-directed DNA polymerase</keyword>
<evidence type="ECO:0000256" key="4">
    <source>
        <dbReference type="ARBA" id="ARBA00022723"/>
    </source>
</evidence>
<evidence type="ECO:0000256" key="9">
    <source>
        <dbReference type="ARBA" id="ARBA00048173"/>
    </source>
</evidence>
<keyword evidence="3 12" id="KW-0548">Nucleotidyltransferase</keyword>
<dbReference type="PANTHER" id="PTHR34047">
    <property type="entry name" value="NUCLEAR INTRON MATURASE 1, MITOCHONDRIAL-RELATED"/>
    <property type="match status" value="1"/>
</dbReference>
<evidence type="ECO:0000256" key="10">
    <source>
        <dbReference type="SAM" id="MobiDB-lite"/>
    </source>
</evidence>
<dbReference type="GO" id="GO:0046872">
    <property type="term" value="F:metal ion binding"/>
    <property type="evidence" value="ECO:0007669"/>
    <property type="project" value="UniProtKB-KW"/>
</dbReference>
<organism evidence="12">
    <name type="scientific">uncultured Cytophagales bacterium</name>
    <dbReference type="NCBI Taxonomy" id="158755"/>
    <lineage>
        <taxon>Bacteria</taxon>
        <taxon>Pseudomonadati</taxon>
        <taxon>Bacteroidota</taxon>
        <taxon>Sphingobacteriia</taxon>
        <taxon>Sphingobacteriales</taxon>
        <taxon>environmental samples</taxon>
    </lineage>
</organism>
<dbReference type="PROSITE" id="PS50878">
    <property type="entry name" value="RT_POL"/>
    <property type="match status" value="1"/>
</dbReference>